<feature type="compositionally biased region" description="Acidic residues" evidence="1">
    <location>
        <begin position="40"/>
        <end position="52"/>
    </location>
</feature>
<dbReference type="KEGG" id="gtt:GUITHDRAFT_155693"/>
<dbReference type="AlphaFoldDB" id="L1IEQ2"/>
<feature type="non-terminal residue" evidence="2">
    <location>
        <position position="258"/>
    </location>
</feature>
<accession>L1IEQ2</accession>
<organism evidence="2">
    <name type="scientific">Guillardia theta (strain CCMP2712)</name>
    <name type="common">Cryptophyte</name>
    <dbReference type="NCBI Taxonomy" id="905079"/>
    <lineage>
        <taxon>Eukaryota</taxon>
        <taxon>Cryptophyceae</taxon>
        <taxon>Pyrenomonadales</taxon>
        <taxon>Geminigeraceae</taxon>
        <taxon>Guillardia</taxon>
    </lineage>
</organism>
<dbReference type="GeneID" id="17291347"/>
<sequence length="258" mass="29083">MARRKKSKAKMMQEKRKEDESTAKKNAPSPKKRQRAIIDSDVDSPSSDEDEIQLLADDYADNLTSSHRHSEDEQEEELEDIRAGILLNSITMFESEQMSMEPMESMRKKQRRRAKATTSLQEVALKLSRFVYHSTEASHTIKFSAEDTSEALKIVRLGNAFGLQGSVKEAAMVREIRFDWQQEAVIPKPVHMRRLLLALGEHVEDEGSLKGRMRGGKLEAALRKKPKKARSIAFSSAGHMQEGQQSSQRSEAAGQEAA</sequence>
<evidence type="ECO:0000313" key="4">
    <source>
        <dbReference type="Proteomes" id="UP000011087"/>
    </source>
</evidence>
<dbReference type="EnsemblProtists" id="EKX34572">
    <property type="protein sequence ID" value="EKX34572"/>
    <property type="gene ID" value="GUITHDRAFT_155693"/>
</dbReference>
<evidence type="ECO:0000313" key="3">
    <source>
        <dbReference type="EnsemblProtists" id="EKX34572"/>
    </source>
</evidence>
<feature type="compositionally biased region" description="Basic and acidic residues" evidence="1">
    <location>
        <begin position="11"/>
        <end position="23"/>
    </location>
</feature>
<reference evidence="4" key="2">
    <citation type="submission" date="2012-11" db="EMBL/GenBank/DDBJ databases">
        <authorList>
            <person name="Kuo A."/>
            <person name="Curtis B.A."/>
            <person name="Tanifuji G."/>
            <person name="Burki F."/>
            <person name="Gruber A."/>
            <person name="Irimia M."/>
            <person name="Maruyama S."/>
            <person name="Arias M.C."/>
            <person name="Ball S.G."/>
            <person name="Gile G.H."/>
            <person name="Hirakawa Y."/>
            <person name="Hopkins J.F."/>
            <person name="Rensing S.A."/>
            <person name="Schmutz J."/>
            <person name="Symeonidi A."/>
            <person name="Elias M."/>
            <person name="Eveleigh R.J."/>
            <person name="Herman E.K."/>
            <person name="Klute M.J."/>
            <person name="Nakayama T."/>
            <person name="Obornik M."/>
            <person name="Reyes-Prieto A."/>
            <person name="Armbrust E.V."/>
            <person name="Aves S.J."/>
            <person name="Beiko R.G."/>
            <person name="Coutinho P."/>
            <person name="Dacks J.B."/>
            <person name="Durnford D.G."/>
            <person name="Fast N.M."/>
            <person name="Green B.R."/>
            <person name="Grisdale C."/>
            <person name="Hempe F."/>
            <person name="Henrissat B."/>
            <person name="Hoppner M.P."/>
            <person name="Ishida K.-I."/>
            <person name="Kim E."/>
            <person name="Koreny L."/>
            <person name="Kroth P.G."/>
            <person name="Liu Y."/>
            <person name="Malik S.-B."/>
            <person name="Maier U.G."/>
            <person name="McRose D."/>
            <person name="Mock T."/>
            <person name="Neilson J.A."/>
            <person name="Onodera N.T."/>
            <person name="Poole A.M."/>
            <person name="Pritham E.J."/>
            <person name="Richards T.A."/>
            <person name="Rocap G."/>
            <person name="Roy S.W."/>
            <person name="Sarai C."/>
            <person name="Schaack S."/>
            <person name="Shirato S."/>
            <person name="Slamovits C.H."/>
            <person name="Spencer D.F."/>
            <person name="Suzuki S."/>
            <person name="Worden A.Z."/>
            <person name="Zauner S."/>
            <person name="Barry K."/>
            <person name="Bell C."/>
            <person name="Bharti A.K."/>
            <person name="Crow J.A."/>
            <person name="Grimwood J."/>
            <person name="Kramer R."/>
            <person name="Lindquist E."/>
            <person name="Lucas S."/>
            <person name="Salamov A."/>
            <person name="McFadden G.I."/>
            <person name="Lane C.E."/>
            <person name="Keeling P.J."/>
            <person name="Gray M.W."/>
            <person name="Grigoriev I.V."/>
            <person name="Archibald J.M."/>
        </authorList>
    </citation>
    <scope>NUCLEOTIDE SEQUENCE</scope>
    <source>
        <strain evidence="4">CCMP2712</strain>
    </source>
</reference>
<protein>
    <submittedName>
        <fullName evidence="2 3">Uncharacterized protein</fullName>
    </submittedName>
</protein>
<reference evidence="3" key="3">
    <citation type="submission" date="2016-03" db="UniProtKB">
        <authorList>
            <consortium name="EnsemblProtists"/>
        </authorList>
    </citation>
    <scope>IDENTIFICATION</scope>
</reference>
<reference evidence="2 4" key="1">
    <citation type="journal article" date="2012" name="Nature">
        <title>Algal genomes reveal evolutionary mosaicism and the fate of nucleomorphs.</title>
        <authorList>
            <consortium name="DOE Joint Genome Institute"/>
            <person name="Curtis B.A."/>
            <person name="Tanifuji G."/>
            <person name="Burki F."/>
            <person name="Gruber A."/>
            <person name="Irimia M."/>
            <person name="Maruyama S."/>
            <person name="Arias M.C."/>
            <person name="Ball S.G."/>
            <person name="Gile G.H."/>
            <person name="Hirakawa Y."/>
            <person name="Hopkins J.F."/>
            <person name="Kuo A."/>
            <person name="Rensing S.A."/>
            <person name="Schmutz J."/>
            <person name="Symeonidi A."/>
            <person name="Elias M."/>
            <person name="Eveleigh R.J."/>
            <person name="Herman E.K."/>
            <person name="Klute M.J."/>
            <person name="Nakayama T."/>
            <person name="Obornik M."/>
            <person name="Reyes-Prieto A."/>
            <person name="Armbrust E.V."/>
            <person name="Aves S.J."/>
            <person name="Beiko R.G."/>
            <person name="Coutinho P."/>
            <person name="Dacks J.B."/>
            <person name="Durnford D.G."/>
            <person name="Fast N.M."/>
            <person name="Green B.R."/>
            <person name="Grisdale C.J."/>
            <person name="Hempel F."/>
            <person name="Henrissat B."/>
            <person name="Hoppner M.P."/>
            <person name="Ishida K."/>
            <person name="Kim E."/>
            <person name="Koreny L."/>
            <person name="Kroth P.G."/>
            <person name="Liu Y."/>
            <person name="Malik S.B."/>
            <person name="Maier U.G."/>
            <person name="McRose D."/>
            <person name="Mock T."/>
            <person name="Neilson J.A."/>
            <person name="Onodera N.T."/>
            <person name="Poole A.M."/>
            <person name="Pritham E.J."/>
            <person name="Richards T.A."/>
            <person name="Rocap G."/>
            <person name="Roy S.W."/>
            <person name="Sarai C."/>
            <person name="Schaack S."/>
            <person name="Shirato S."/>
            <person name="Slamovits C.H."/>
            <person name="Spencer D.F."/>
            <person name="Suzuki S."/>
            <person name="Worden A.Z."/>
            <person name="Zauner S."/>
            <person name="Barry K."/>
            <person name="Bell C."/>
            <person name="Bharti A.K."/>
            <person name="Crow J.A."/>
            <person name="Grimwood J."/>
            <person name="Kramer R."/>
            <person name="Lindquist E."/>
            <person name="Lucas S."/>
            <person name="Salamov A."/>
            <person name="McFadden G.I."/>
            <person name="Lane C.E."/>
            <person name="Keeling P.J."/>
            <person name="Gray M.W."/>
            <person name="Grigoriev I.V."/>
            <person name="Archibald J.M."/>
        </authorList>
    </citation>
    <scope>NUCLEOTIDE SEQUENCE</scope>
    <source>
        <strain evidence="2 4">CCMP2712</strain>
    </source>
</reference>
<evidence type="ECO:0000313" key="2">
    <source>
        <dbReference type="EMBL" id="EKX34572.1"/>
    </source>
</evidence>
<evidence type="ECO:0000256" key="1">
    <source>
        <dbReference type="SAM" id="MobiDB-lite"/>
    </source>
</evidence>
<dbReference type="RefSeq" id="XP_005821552.1">
    <property type="nucleotide sequence ID" value="XM_005821495.1"/>
</dbReference>
<dbReference type="HOGENOM" id="CLU_1080073_0_0_1"/>
<dbReference type="PaxDb" id="55529-EKX34572"/>
<dbReference type="Proteomes" id="UP000011087">
    <property type="component" value="Unassembled WGS sequence"/>
</dbReference>
<gene>
    <name evidence="2" type="ORF">GUITHDRAFT_155693</name>
</gene>
<proteinExistence type="predicted"/>
<dbReference type="EMBL" id="JH993106">
    <property type="protein sequence ID" value="EKX34572.1"/>
    <property type="molecule type" value="Genomic_DNA"/>
</dbReference>
<feature type="region of interest" description="Disordered" evidence="1">
    <location>
        <begin position="208"/>
        <end position="258"/>
    </location>
</feature>
<keyword evidence="4" id="KW-1185">Reference proteome</keyword>
<feature type="region of interest" description="Disordered" evidence="1">
    <location>
        <begin position="1"/>
        <end position="77"/>
    </location>
</feature>
<name>L1IEQ2_GUITC</name>